<dbReference type="InterPro" id="IPR001845">
    <property type="entry name" value="HTH_ArsR_DNA-bd_dom"/>
</dbReference>
<dbReference type="PANTHER" id="PTHR33154:SF33">
    <property type="entry name" value="TRANSCRIPTIONAL REPRESSOR SDPR"/>
    <property type="match status" value="1"/>
</dbReference>
<reference evidence="5" key="1">
    <citation type="submission" date="2020-05" db="EMBL/GenBank/DDBJ databases">
        <authorList>
            <person name="Chiriac C."/>
            <person name="Salcher M."/>
            <person name="Ghai R."/>
            <person name="Kavagutti S V."/>
        </authorList>
    </citation>
    <scope>NUCLEOTIDE SEQUENCE</scope>
</reference>
<gene>
    <name evidence="5" type="ORF">UFOPK1788_00305</name>
</gene>
<dbReference type="SUPFAM" id="SSF46785">
    <property type="entry name" value="Winged helix' DNA-binding domain"/>
    <property type="match status" value="1"/>
</dbReference>
<organism evidence="5">
    <name type="scientific">freshwater metagenome</name>
    <dbReference type="NCBI Taxonomy" id="449393"/>
    <lineage>
        <taxon>unclassified sequences</taxon>
        <taxon>metagenomes</taxon>
        <taxon>ecological metagenomes</taxon>
    </lineage>
</organism>
<evidence type="ECO:0000313" key="5">
    <source>
        <dbReference type="EMBL" id="CAB4587239.1"/>
    </source>
</evidence>
<keyword evidence="2" id="KW-0238">DNA-binding</keyword>
<sequence length="149" mass="16116">MNDIFDVLADPIRREILVRLRNAAPGDLAVGDVVAALKLTQPTVSKHLKVLRDAGLVSVREEGQHRFYRLNPEPLAIVDGWVSAMSSENVAHRDVDSSRPKADPAVTEFVSEIDFAGAGRAVGAAAARVEIEVRSVLDAIRTILGSKPR</sequence>
<dbReference type="Pfam" id="PF01022">
    <property type="entry name" value="HTH_5"/>
    <property type="match status" value="1"/>
</dbReference>
<dbReference type="EMBL" id="CAEZUE010000024">
    <property type="protein sequence ID" value="CAB4587239.1"/>
    <property type="molecule type" value="Genomic_DNA"/>
</dbReference>
<name>A0A6J6FHN7_9ZZZZ</name>
<dbReference type="PROSITE" id="PS50987">
    <property type="entry name" value="HTH_ARSR_2"/>
    <property type="match status" value="1"/>
</dbReference>
<dbReference type="PANTHER" id="PTHR33154">
    <property type="entry name" value="TRANSCRIPTIONAL REGULATOR, ARSR FAMILY"/>
    <property type="match status" value="1"/>
</dbReference>
<evidence type="ECO:0000256" key="1">
    <source>
        <dbReference type="ARBA" id="ARBA00023015"/>
    </source>
</evidence>
<keyword evidence="1" id="KW-0805">Transcription regulation</keyword>
<dbReference type="InterPro" id="IPR036390">
    <property type="entry name" value="WH_DNA-bd_sf"/>
</dbReference>
<dbReference type="GO" id="GO:0003677">
    <property type="term" value="F:DNA binding"/>
    <property type="evidence" value="ECO:0007669"/>
    <property type="project" value="UniProtKB-KW"/>
</dbReference>
<protein>
    <submittedName>
        <fullName evidence="5">Unannotated protein</fullName>
    </submittedName>
</protein>
<dbReference type="InterPro" id="IPR036388">
    <property type="entry name" value="WH-like_DNA-bd_sf"/>
</dbReference>
<dbReference type="GO" id="GO:0003700">
    <property type="term" value="F:DNA-binding transcription factor activity"/>
    <property type="evidence" value="ECO:0007669"/>
    <property type="project" value="InterPro"/>
</dbReference>
<keyword evidence="3" id="KW-0804">Transcription</keyword>
<evidence type="ECO:0000259" key="4">
    <source>
        <dbReference type="PROSITE" id="PS50987"/>
    </source>
</evidence>
<feature type="domain" description="HTH arsR-type" evidence="4">
    <location>
        <begin position="1"/>
        <end position="97"/>
    </location>
</feature>
<dbReference type="InterPro" id="IPR011991">
    <property type="entry name" value="ArsR-like_HTH"/>
</dbReference>
<proteinExistence type="predicted"/>
<dbReference type="CDD" id="cd00090">
    <property type="entry name" value="HTH_ARSR"/>
    <property type="match status" value="1"/>
</dbReference>
<dbReference type="PRINTS" id="PR00778">
    <property type="entry name" value="HTHARSR"/>
</dbReference>
<dbReference type="NCBIfam" id="NF033788">
    <property type="entry name" value="HTH_metalloreg"/>
    <property type="match status" value="1"/>
</dbReference>
<dbReference type="Gene3D" id="1.10.10.10">
    <property type="entry name" value="Winged helix-like DNA-binding domain superfamily/Winged helix DNA-binding domain"/>
    <property type="match status" value="1"/>
</dbReference>
<evidence type="ECO:0000256" key="3">
    <source>
        <dbReference type="ARBA" id="ARBA00023163"/>
    </source>
</evidence>
<dbReference type="AlphaFoldDB" id="A0A6J6FHN7"/>
<evidence type="ECO:0000256" key="2">
    <source>
        <dbReference type="ARBA" id="ARBA00023125"/>
    </source>
</evidence>
<dbReference type="InterPro" id="IPR051081">
    <property type="entry name" value="HTH_MetalResp_TranReg"/>
</dbReference>
<accession>A0A6J6FHN7</accession>
<dbReference type="SMART" id="SM00418">
    <property type="entry name" value="HTH_ARSR"/>
    <property type="match status" value="1"/>
</dbReference>